<dbReference type="GO" id="GO:0044782">
    <property type="term" value="P:cilium organization"/>
    <property type="evidence" value="ECO:0007669"/>
    <property type="project" value="TreeGrafter"/>
</dbReference>
<dbReference type="PANTHER" id="PTHR21356:SF1">
    <property type="entry name" value="ARMADILLO REPEAT-CONTAINING PROTEIN 2"/>
    <property type="match status" value="1"/>
</dbReference>
<gene>
    <name evidence="2" type="ORF">PLXY2_LOCUS3106</name>
</gene>
<evidence type="ECO:0000313" key="2">
    <source>
        <dbReference type="EMBL" id="CAG9104017.1"/>
    </source>
</evidence>
<dbReference type="AlphaFoldDB" id="A0A8S4DRM2"/>
<dbReference type="Proteomes" id="UP000653454">
    <property type="component" value="Unassembled WGS sequence"/>
</dbReference>
<dbReference type="EMBL" id="CAJHNJ030000008">
    <property type="protein sequence ID" value="CAG9104017.1"/>
    <property type="molecule type" value="Genomic_DNA"/>
</dbReference>
<accession>A0A8S4DRM2</accession>
<feature type="region of interest" description="Disordered" evidence="1">
    <location>
        <begin position="1"/>
        <end position="46"/>
    </location>
</feature>
<organism evidence="2 3">
    <name type="scientific">Plutella xylostella</name>
    <name type="common">Diamondback moth</name>
    <name type="synonym">Plutella maculipennis</name>
    <dbReference type="NCBI Taxonomy" id="51655"/>
    <lineage>
        <taxon>Eukaryota</taxon>
        <taxon>Metazoa</taxon>
        <taxon>Ecdysozoa</taxon>
        <taxon>Arthropoda</taxon>
        <taxon>Hexapoda</taxon>
        <taxon>Insecta</taxon>
        <taxon>Pterygota</taxon>
        <taxon>Neoptera</taxon>
        <taxon>Endopterygota</taxon>
        <taxon>Lepidoptera</taxon>
        <taxon>Glossata</taxon>
        <taxon>Ditrysia</taxon>
        <taxon>Yponomeutoidea</taxon>
        <taxon>Plutellidae</taxon>
        <taxon>Plutella</taxon>
    </lineage>
</organism>
<keyword evidence="3" id="KW-1185">Reference proteome</keyword>
<protein>
    <submittedName>
        <fullName evidence="2">(diamondback moth) hypothetical protein</fullName>
    </submittedName>
</protein>
<dbReference type="PANTHER" id="PTHR21356">
    <property type="entry name" value="ARMADILLO REPEAT CONTAINING 2"/>
    <property type="match status" value="1"/>
</dbReference>
<sequence length="209" mass="23361">MKKLTKNDQNYPSLKSIEKSRTVTTSSSSSAMSERAGRRGAGAPFYLPPRRQTSAEIISEARAAVYGGTSHLVPLHGLHVDVDKRHHEYGAMIGVPRIIIRVYRRRYLTRVAGRWRHSTIYLPQQSPRHHQRCQSAPFYLPPRRQTSAEIISDARAAVYGDTSSASSVTGVAGAAGLRPLRTRRPFTPRDAQRTLFTDRAEPRPPSAFK</sequence>
<feature type="region of interest" description="Disordered" evidence="1">
    <location>
        <begin position="178"/>
        <end position="209"/>
    </location>
</feature>
<dbReference type="InterPro" id="IPR038905">
    <property type="entry name" value="ARMC2"/>
</dbReference>
<comment type="caution">
    <text evidence="2">The sequence shown here is derived from an EMBL/GenBank/DDBJ whole genome shotgun (WGS) entry which is preliminary data.</text>
</comment>
<reference evidence="2" key="1">
    <citation type="submission" date="2020-11" db="EMBL/GenBank/DDBJ databases">
        <authorList>
            <person name="Whiteford S."/>
        </authorList>
    </citation>
    <scope>NUCLEOTIDE SEQUENCE</scope>
</reference>
<proteinExistence type="predicted"/>
<evidence type="ECO:0000313" key="3">
    <source>
        <dbReference type="Proteomes" id="UP000653454"/>
    </source>
</evidence>
<name>A0A8S4DRM2_PLUXY</name>
<feature type="compositionally biased region" description="Low complexity" evidence="1">
    <location>
        <begin position="22"/>
        <end position="34"/>
    </location>
</feature>
<evidence type="ECO:0000256" key="1">
    <source>
        <dbReference type="SAM" id="MobiDB-lite"/>
    </source>
</evidence>
<feature type="compositionally biased region" description="Basic and acidic residues" evidence="1">
    <location>
        <begin position="190"/>
        <end position="202"/>
    </location>
</feature>